<feature type="transmembrane region" description="Helical" evidence="7">
    <location>
        <begin position="148"/>
        <end position="170"/>
    </location>
</feature>
<feature type="transmembrane region" description="Helical" evidence="7">
    <location>
        <begin position="70"/>
        <end position="91"/>
    </location>
</feature>
<evidence type="ECO:0000256" key="3">
    <source>
        <dbReference type="ARBA" id="ARBA00022692"/>
    </source>
</evidence>
<dbReference type="InterPro" id="IPR001708">
    <property type="entry name" value="YidC/ALB3/OXA1/COX18"/>
</dbReference>
<dbReference type="PANTHER" id="PTHR12428">
    <property type="entry name" value="OXA1"/>
    <property type="match status" value="1"/>
</dbReference>
<dbReference type="GO" id="GO:0033617">
    <property type="term" value="P:mitochondrial respiratory chain complex IV assembly"/>
    <property type="evidence" value="ECO:0007669"/>
    <property type="project" value="TreeGrafter"/>
</dbReference>
<evidence type="ECO:0000256" key="2">
    <source>
        <dbReference type="ARBA" id="ARBA00009877"/>
    </source>
</evidence>
<dbReference type="eggNOG" id="KOG1239">
    <property type="taxonomic scope" value="Eukaryota"/>
</dbReference>
<evidence type="ECO:0000256" key="4">
    <source>
        <dbReference type="ARBA" id="ARBA00022989"/>
    </source>
</evidence>
<dbReference type="InterPro" id="IPR028055">
    <property type="entry name" value="YidC/Oxa/ALB_C"/>
</dbReference>
<dbReference type="EMBL" id="KV441386">
    <property type="protein sequence ID" value="OAF63004.1"/>
    <property type="molecule type" value="Genomic_DNA"/>
</dbReference>
<dbReference type="CDD" id="cd20069">
    <property type="entry name" value="5TM_Oxa1-like"/>
    <property type="match status" value="1"/>
</dbReference>
<accession>A0A177AP87</accession>
<feature type="transmembrane region" description="Helical" evidence="7">
    <location>
        <begin position="232"/>
        <end position="253"/>
    </location>
</feature>
<name>A0A177AP87_9PEZI</name>
<evidence type="ECO:0000313" key="9">
    <source>
        <dbReference type="EMBL" id="OAF63004.1"/>
    </source>
</evidence>
<protein>
    <recommendedName>
        <fullName evidence="8">Membrane insertase YidC/Oxa/ALB C-terminal domain-containing protein</fullName>
    </recommendedName>
</protein>
<reference evidence="9" key="1">
    <citation type="submission" date="2016-03" db="EMBL/GenBank/DDBJ databases">
        <title>Updated assembly of Pseudogymnoascus destructans, the fungus causing white-nose syndrome of bats.</title>
        <authorList>
            <person name="Palmer J.M."/>
            <person name="Drees K.P."/>
            <person name="Foster J.T."/>
            <person name="Lindner D.L."/>
        </authorList>
    </citation>
    <scope>NUCLEOTIDE SEQUENCE [LARGE SCALE GENOMIC DNA]</scope>
    <source>
        <strain evidence="9">20631-21</strain>
    </source>
</reference>
<dbReference type="GO" id="GO:0005743">
    <property type="term" value="C:mitochondrial inner membrane"/>
    <property type="evidence" value="ECO:0007669"/>
    <property type="project" value="TreeGrafter"/>
</dbReference>
<sequence>MSRHLVQRPLSQGVRLPFQHARQPQPFLSCFPSAASRSFHATPHQKYTILDPVIDATHNAFLGIHHVLPWWAAIPFAAVAVRLAFLPLTIWSRRIIAKQRSLTPLITAWRGALGRNVDLSKGTSNMKVLAARKTMEIYRAFSCQRYKLFIAPALQLPFFLIIIESIRRLAGAGQGLLRLLFSSVPSATEGAAETASGATANTGIATALTRIEPSMTTEGPLWFVDLSAADPLLILPFALSATMLLHLVPSHYFTGAAALVGTPSAFQRRLRNMLKLLALAAGPLTLALPAGVLYYWISTMLVSFVQGHLLDVFMPLKNPVMPCTPPRSKLMEGVGKSKWDTKVRDASSAKLKAPGAKL</sequence>
<dbReference type="RefSeq" id="XP_024328274.1">
    <property type="nucleotide sequence ID" value="XM_024464134.1"/>
</dbReference>
<dbReference type="GeneID" id="36283538"/>
<gene>
    <name evidence="9" type="ORF">VC83_00441</name>
</gene>
<dbReference type="VEuPathDB" id="FungiDB:GMDG_03231"/>
<evidence type="ECO:0000256" key="1">
    <source>
        <dbReference type="ARBA" id="ARBA00004141"/>
    </source>
</evidence>
<proteinExistence type="inferred from homology"/>
<comment type="subcellular location">
    <subcellularLocation>
        <location evidence="1 6">Membrane</location>
        <topology evidence="1 6">Multi-pass membrane protein</topology>
    </subcellularLocation>
</comment>
<dbReference type="Pfam" id="PF02096">
    <property type="entry name" value="60KD_IMP"/>
    <property type="match status" value="1"/>
</dbReference>
<keyword evidence="3 6" id="KW-0812">Transmembrane</keyword>
<keyword evidence="4 7" id="KW-1133">Transmembrane helix</keyword>
<dbReference type="OrthoDB" id="2148490at2759"/>
<feature type="transmembrane region" description="Helical" evidence="7">
    <location>
        <begin position="274"/>
        <end position="297"/>
    </location>
</feature>
<organism evidence="9">
    <name type="scientific">Pseudogymnoascus destructans</name>
    <dbReference type="NCBI Taxonomy" id="655981"/>
    <lineage>
        <taxon>Eukaryota</taxon>
        <taxon>Fungi</taxon>
        <taxon>Dikarya</taxon>
        <taxon>Ascomycota</taxon>
        <taxon>Pezizomycotina</taxon>
        <taxon>Leotiomycetes</taxon>
        <taxon>Thelebolales</taxon>
        <taxon>Thelebolaceae</taxon>
        <taxon>Pseudogymnoascus</taxon>
    </lineage>
</organism>
<feature type="domain" description="Membrane insertase YidC/Oxa/ALB C-terminal" evidence="8">
    <location>
        <begin position="70"/>
        <end position="309"/>
    </location>
</feature>
<dbReference type="GO" id="GO:0032977">
    <property type="term" value="F:membrane insertase activity"/>
    <property type="evidence" value="ECO:0007669"/>
    <property type="project" value="InterPro"/>
</dbReference>
<evidence type="ECO:0000259" key="8">
    <source>
        <dbReference type="Pfam" id="PF02096"/>
    </source>
</evidence>
<dbReference type="GO" id="GO:0032979">
    <property type="term" value="P:protein insertion into mitochondrial inner membrane from matrix"/>
    <property type="evidence" value="ECO:0007669"/>
    <property type="project" value="TreeGrafter"/>
</dbReference>
<evidence type="ECO:0000256" key="6">
    <source>
        <dbReference type="RuleBase" id="RU003945"/>
    </source>
</evidence>
<keyword evidence="5 7" id="KW-0472">Membrane</keyword>
<dbReference type="Proteomes" id="UP000077154">
    <property type="component" value="Unassembled WGS sequence"/>
</dbReference>
<dbReference type="PANTHER" id="PTHR12428:SF65">
    <property type="entry name" value="CYTOCHROME C OXIDASE ASSEMBLY PROTEIN COX18, MITOCHONDRIAL"/>
    <property type="match status" value="1"/>
</dbReference>
<comment type="similarity">
    <text evidence="2 6">Belongs to the OXA1/ALB3/YidC family.</text>
</comment>
<dbReference type="AlphaFoldDB" id="A0A177AP87"/>
<evidence type="ECO:0000256" key="7">
    <source>
        <dbReference type="SAM" id="Phobius"/>
    </source>
</evidence>
<evidence type="ECO:0000256" key="5">
    <source>
        <dbReference type="ARBA" id="ARBA00023136"/>
    </source>
</evidence>